<proteinExistence type="predicted"/>
<accession>A0A2V5IGK7</accession>
<reference evidence="1 2" key="1">
    <citation type="submission" date="2018-02" db="EMBL/GenBank/DDBJ databases">
        <title>The genomes of Aspergillus section Nigri reveals drivers in fungal speciation.</title>
        <authorList>
            <consortium name="DOE Joint Genome Institute"/>
            <person name="Vesth T.C."/>
            <person name="Nybo J."/>
            <person name="Theobald S."/>
            <person name="Brandl J."/>
            <person name="Frisvad J.C."/>
            <person name="Nielsen K.F."/>
            <person name="Lyhne E.K."/>
            <person name="Kogle M.E."/>
            <person name="Kuo A."/>
            <person name="Riley R."/>
            <person name="Clum A."/>
            <person name="Nolan M."/>
            <person name="Lipzen A."/>
            <person name="Salamov A."/>
            <person name="Henrissat B."/>
            <person name="Wiebenga A."/>
            <person name="De vries R.P."/>
            <person name="Grigoriev I.V."/>
            <person name="Mortensen U.H."/>
            <person name="Andersen M.R."/>
            <person name="Baker S.E."/>
        </authorList>
    </citation>
    <scope>NUCLEOTIDE SEQUENCE [LARGE SCALE GENOMIC DNA]</scope>
    <source>
        <strain evidence="1 2">CBS 114.80</strain>
    </source>
</reference>
<dbReference type="Proteomes" id="UP000248817">
    <property type="component" value="Unassembled WGS sequence"/>
</dbReference>
<dbReference type="EMBL" id="KZ825467">
    <property type="protein sequence ID" value="PYI35839.1"/>
    <property type="molecule type" value="Genomic_DNA"/>
</dbReference>
<evidence type="ECO:0000313" key="1">
    <source>
        <dbReference type="EMBL" id="PYI35839.1"/>
    </source>
</evidence>
<dbReference type="CDD" id="cd10170">
    <property type="entry name" value="ASKHA_NBD_HSP70"/>
    <property type="match status" value="1"/>
</dbReference>
<sequence>MKVPSTISYEARTASWGYQVGPFTEAFRGLKLLLDEGQETMYPPSLCSKNLLAILDKDAVQVTADYLRHLIKYAHGVLERRLGIAASAMNLQFILTVPAVWSDKAKDCTLRAALKAGIAPQDVSLVSEPEAAALYSLRAIRSNSIAVCYIPSECRICGSMLLDESFQKMLGQRMGPKGYAALSDKAKEAALHYWQDRVKPNFAGKYDEDFADVDYFIPVPGALDDHLASIEDGFLYLTSEDVTSIFDPIVKEVESLVAEQIEGIKEKKLHPKAIILVGGFGASRFLFHRLQEACPSVLVMQPPDAWSAVVCGAVHRGLDGNQVESRIACRHYGVEIRIPYVEGQDNPDRKVWCPLEEQYYIYDSMRWYIKKVLAKLLFCNNDTAPDFKDNHTMQLCTLKADLSTIPRELFTQKCNSKGVKCYRIYYHLVMIPTSASLLFELEFNGVRYSSVRSKY</sequence>
<organism evidence="1 2">
    <name type="scientific">Aspergillus indologenus CBS 114.80</name>
    <dbReference type="NCBI Taxonomy" id="1450541"/>
    <lineage>
        <taxon>Eukaryota</taxon>
        <taxon>Fungi</taxon>
        <taxon>Dikarya</taxon>
        <taxon>Ascomycota</taxon>
        <taxon>Pezizomycotina</taxon>
        <taxon>Eurotiomycetes</taxon>
        <taxon>Eurotiomycetidae</taxon>
        <taxon>Eurotiales</taxon>
        <taxon>Aspergillaceae</taxon>
        <taxon>Aspergillus</taxon>
        <taxon>Aspergillus subgen. Circumdati</taxon>
    </lineage>
</organism>
<protein>
    <submittedName>
        <fullName evidence="1">Putative Hsp70 family chaperone</fullName>
    </submittedName>
</protein>
<dbReference type="Gene3D" id="3.30.420.40">
    <property type="match status" value="1"/>
</dbReference>
<evidence type="ECO:0000313" key="2">
    <source>
        <dbReference type="Proteomes" id="UP000248817"/>
    </source>
</evidence>
<dbReference type="PANTHER" id="PTHR42749:SF1">
    <property type="entry name" value="CELL SHAPE-DETERMINING PROTEIN MREB"/>
    <property type="match status" value="1"/>
</dbReference>
<name>A0A2V5IGK7_9EURO</name>
<keyword evidence="2" id="KW-1185">Reference proteome</keyword>
<dbReference type="SUPFAM" id="SSF53067">
    <property type="entry name" value="Actin-like ATPase domain"/>
    <property type="match status" value="2"/>
</dbReference>
<dbReference type="AlphaFoldDB" id="A0A2V5IGK7"/>
<gene>
    <name evidence="1" type="ORF">BP00DRAFT_387501</name>
</gene>
<dbReference type="InterPro" id="IPR043129">
    <property type="entry name" value="ATPase_NBD"/>
</dbReference>
<dbReference type="PANTHER" id="PTHR42749">
    <property type="entry name" value="CELL SHAPE-DETERMINING PROTEIN MREB"/>
    <property type="match status" value="1"/>
</dbReference>